<dbReference type="AlphaFoldDB" id="A0A9W9G053"/>
<gene>
    <name evidence="2" type="ORF">N7532_002271</name>
</gene>
<organism evidence="2 3">
    <name type="scientific">Penicillium argentinense</name>
    <dbReference type="NCBI Taxonomy" id="1131581"/>
    <lineage>
        <taxon>Eukaryota</taxon>
        <taxon>Fungi</taxon>
        <taxon>Dikarya</taxon>
        <taxon>Ascomycota</taxon>
        <taxon>Pezizomycotina</taxon>
        <taxon>Eurotiomycetes</taxon>
        <taxon>Eurotiomycetidae</taxon>
        <taxon>Eurotiales</taxon>
        <taxon>Aspergillaceae</taxon>
        <taxon>Penicillium</taxon>
    </lineage>
</organism>
<dbReference type="EMBL" id="JAPQKI010000003">
    <property type="protein sequence ID" value="KAJ5109626.1"/>
    <property type="molecule type" value="Genomic_DNA"/>
</dbReference>
<accession>A0A9W9G053</accession>
<comment type="caution">
    <text evidence="2">The sequence shown here is derived from an EMBL/GenBank/DDBJ whole genome shotgun (WGS) entry which is preliminary data.</text>
</comment>
<evidence type="ECO:0000313" key="2">
    <source>
        <dbReference type="EMBL" id="KAJ5109626.1"/>
    </source>
</evidence>
<evidence type="ECO:0000256" key="1">
    <source>
        <dbReference type="SAM" id="MobiDB-lite"/>
    </source>
</evidence>
<dbReference type="GeneID" id="81353744"/>
<reference evidence="2" key="1">
    <citation type="submission" date="2022-11" db="EMBL/GenBank/DDBJ databases">
        <authorList>
            <person name="Petersen C."/>
        </authorList>
    </citation>
    <scope>NUCLEOTIDE SEQUENCE</scope>
    <source>
        <strain evidence="2">IBT 30761</strain>
    </source>
</reference>
<dbReference type="Proteomes" id="UP001149074">
    <property type="component" value="Unassembled WGS sequence"/>
</dbReference>
<protein>
    <submittedName>
        <fullName evidence="2">Uncharacterized protein</fullName>
    </submittedName>
</protein>
<reference evidence="2" key="2">
    <citation type="journal article" date="2023" name="IMA Fungus">
        <title>Comparative genomic study of the Penicillium genus elucidates a diverse pangenome and 15 lateral gene transfer events.</title>
        <authorList>
            <person name="Petersen C."/>
            <person name="Sorensen T."/>
            <person name="Nielsen M.R."/>
            <person name="Sondergaard T.E."/>
            <person name="Sorensen J.L."/>
            <person name="Fitzpatrick D.A."/>
            <person name="Frisvad J.C."/>
            <person name="Nielsen K.L."/>
        </authorList>
    </citation>
    <scope>NUCLEOTIDE SEQUENCE</scope>
    <source>
        <strain evidence="2">IBT 30761</strain>
    </source>
</reference>
<feature type="region of interest" description="Disordered" evidence="1">
    <location>
        <begin position="1"/>
        <end position="20"/>
    </location>
</feature>
<evidence type="ECO:0000313" key="3">
    <source>
        <dbReference type="Proteomes" id="UP001149074"/>
    </source>
</evidence>
<name>A0A9W9G053_9EURO</name>
<proteinExistence type="predicted"/>
<dbReference type="RefSeq" id="XP_056477737.1">
    <property type="nucleotide sequence ID" value="XM_056614765.1"/>
</dbReference>
<keyword evidence="3" id="KW-1185">Reference proteome</keyword>
<sequence length="136" mass="14813">MQEHLPNAAGSSRDEARSSDLHLQSTLYTTGTGTPLCTTPTPYTVYQHASHLSKSTPDQTPVAFGFAAGAESGGCTPSACKNVARKLRQPQPHTELIQELATATRPDLWVRLQSHRPSPSVRNREITNITAHRLLD</sequence>